<sequence>METSITPTPVIADHLVTVDKNVLAAHMHIVGHIEEFLGNTLNPIWSVNHVLLKWLETSANLSKGSHDREFLESMLSLVTFLSNLGVGMRELNFYEQEAEGKEVGHE</sequence>
<reference evidence="1" key="1">
    <citation type="submission" date="2020-09" db="EMBL/GenBank/DDBJ databases">
        <authorList>
            <person name="Kim M.K."/>
        </authorList>
    </citation>
    <scope>NUCLEOTIDE SEQUENCE</scope>
    <source>
        <strain evidence="1">BT704</strain>
    </source>
</reference>
<dbReference type="Proteomes" id="UP000653797">
    <property type="component" value="Unassembled WGS sequence"/>
</dbReference>
<gene>
    <name evidence="1" type="ORF">IC230_12765</name>
</gene>
<dbReference type="AlphaFoldDB" id="A0A927B1E2"/>
<accession>A0A927B1E2</accession>
<evidence type="ECO:0000313" key="2">
    <source>
        <dbReference type="Proteomes" id="UP000653797"/>
    </source>
</evidence>
<dbReference type="EMBL" id="JACXAA010000004">
    <property type="protein sequence ID" value="MBD2753769.1"/>
    <property type="molecule type" value="Genomic_DNA"/>
</dbReference>
<keyword evidence="2" id="KW-1185">Reference proteome</keyword>
<comment type="caution">
    <text evidence="1">The sequence shown here is derived from an EMBL/GenBank/DDBJ whole genome shotgun (WGS) entry which is preliminary data.</text>
</comment>
<evidence type="ECO:0000313" key="1">
    <source>
        <dbReference type="EMBL" id="MBD2753769.1"/>
    </source>
</evidence>
<dbReference type="RefSeq" id="WP_191039417.1">
    <property type="nucleotide sequence ID" value="NZ_JACXAA010000004.1"/>
</dbReference>
<protein>
    <submittedName>
        <fullName evidence="1">Uncharacterized protein</fullName>
    </submittedName>
</protein>
<proteinExistence type="predicted"/>
<organism evidence="1 2">
    <name type="scientific">Spirosoma validum</name>
    <dbReference type="NCBI Taxonomy" id="2771355"/>
    <lineage>
        <taxon>Bacteria</taxon>
        <taxon>Pseudomonadati</taxon>
        <taxon>Bacteroidota</taxon>
        <taxon>Cytophagia</taxon>
        <taxon>Cytophagales</taxon>
        <taxon>Cytophagaceae</taxon>
        <taxon>Spirosoma</taxon>
    </lineage>
</organism>
<name>A0A927B1E2_9BACT</name>